<gene>
    <name evidence="1" type="ORF">MENT_LOCUS30370</name>
</gene>
<dbReference type="AlphaFoldDB" id="A0A6V7VUJ7"/>
<dbReference type="EMBL" id="CAJEWN010000319">
    <property type="protein sequence ID" value="CAD2178432.1"/>
    <property type="molecule type" value="Genomic_DNA"/>
</dbReference>
<accession>A0A6V7VUJ7</accession>
<comment type="caution">
    <text evidence="1">The sequence shown here is derived from an EMBL/GenBank/DDBJ whole genome shotgun (WGS) entry which is preliminary data.</text>
</comment>
<dbReference type="Proteomes" id="UP000580250">
    <property type="component" value="Unassembled WGS sequence"/>
</dbReference>
<name>A0A6V7VUJ7_MELEN</name>
<reference evidence="1 2" key="1">
    <citation type="submission" date="2020-08" db="EMBL/GenBank/DDBJ databases">
        <authorList>
            <person name="Koutsovoulos G."/>
            <person name="Danchin GJ E."/>
        </authorList>
    </citation>
    <scope>NUCLEOTIDE SEQUENCE [LARGE SCALE GENOMIC DNA]</scope>
</reference>
<evidence type="ECO:0000313" key="1">
    <source>
        <dbReference type="EMBL" id="CAD2178432.1"/>
    </source>
</evidence>
<evidence type="ECO:0000313" key="2">
    <source>
        <dbReference type="Proteomes" id="UP000580250"/>
    </source>
</evidence>
<protein>
    <submittedName>
        <fullName evidence="1">Uncharacterized protein</fullName>
    </submittedName>
</protein>
<organism evidence="1 2">
    <name type="scientific">Meloidogyne enterolobii</name>
    <name type="common">Root-knot nematode worm</name>
    <name type="synonym">Meloidogyne mayaguensis</name>
    <dbReference type="NCBI Taxonomy" id="390850"/>
    <lineage>
        <taxon>Eukaryota</taxon>
        <taxon>Metazoa</taxon>
        <taxon>Ecdysozoa</taxon>
        <taxon>Nematoda</taxon>
        <taxon>Chromadorea</taxon>
        <taxon>Rhabditida</taxon>
        <taxon>Tylenchina</taxon>
        <taxon>Tylenchomorpha</taxon>
        <taxon>Tylenchoidea</taxon>
        <taxon>Meloidogynidae</taxon>
        <taxon>Meloidogyninae</taxon>
        <taxon>Meloidogyne</taxon>
    </lineage>
</organism>
<sequence>MLGDQKKKTNQMNETLQLVVKNVANLTDWVGLIDTTVKGIEREIEIDSYCSYELDFSQEDAELTVNKALGIGSIKAGSATLGLLPSIGTAAVPIFDYGMDIGIKLAEKYCRAVKRTGGEWKFDNILDSFDVPCEDKEKFDKLMRNIVFEAAKKVVKPVGVRLLDQLMERYLPGYADLKDPNYSTDKILDDFHDFYEKIKDSKKEPCYNTTKLNIATFVLDFF</sequence>
<proteinExistence type="predicted"/>